<reference evidence="2" key="1">
    <citation type="submission" date="2018-05" db="EMBL/GenBank/DDBJ databases">
        <authorList>
            <person name="Lanie J.A."/>
            <person name="Ng W.-L."/>
            <person name="Kazmierczak K.M."/>
            <person name="Andrzejewski T.M."/>
            <person name="Davidsen T.M."/>
            <person name="Wayne K.J."/>
            <person name="Tettelin H."/>
            <person name="Glass J.I."/>
            <person name="Rusch D."/>
            <person name="Podicherti R."/>
            <person name="Tsui H.-C.T."/>
            <person name="Winkler M.E."/>
        </authorList>
    </citation>
    <scope>NUCLEOTIDE SEQUENCE</scope>
</reference>
<protein>
    <submittedName>
        <fullName evidence="2">Uncharacterized protein</fullName>
    </submittedName>
</protein>
<feature type="non-terminal residue" evidence="2">
    <location>
        <position position="50"/>
    </location>
</feature>
<proteinExistence type="predicted"/>
<name>A0A382LFQ4_9ZZZZ</name>
<feature type="region of interest" description="Disordered" evidence="1">
    <location>
        <begin position="1"/>
        <end position="27"/>
    </location>
</feature>
<evidence type="ECO:0000313" key="2">
    <source>
        <dbReference type="EMBL" id="SVC35608.1"/>
    </source>
</evidence>
<gene>
    <name evidence="2" type="ORF">METZ01_LOCUS288462</name>
</gene>
<evidence type="ECO:0000256" key="1">
    <source>
        <dbReference type="SAM" id="MobiDB-lite"/>
    </source>
</evidence>
<accession>A0A382LFQ4</accession>
<sequence length="50" mass="5235">MSLRNSCAIAEGASEQDRGETLPPSDSPLVIGAHDFEKIEIALSGLVVIP</sequence>
<dbReference type="AlphaFoldDB" id="A0A382LFQ4"/>
<dbReference type="EMBL" id="UINC01086807">
    <property type="protein sequence ID" value="SVC35608.1"/>
    <property type="molecule type" value="Genomic_DNA"/>
</dbReference>
<organism evidence="2">
    <name type="scientific">marine metagenome</name>
    <dbReference type="NCBI Taxonomy" id="408172"/>
    <lineage>
        <taxon>unclassified sequences</taxon>
        <taxon>metagenomes</taxon>
        <taxon>ecological metagenomes</taxon>
    </lineage>
</organism>